<name>A0AAV9W0X6_9PEZI</name>
<gene>
    <name evidence="3" type="ORF">TWF481_011607</name>
</gene>
<feature type="region of interest" description="Disordered" evidence="1">
    <location>
        <begin position="1016"/>
        <end position="1042"/>
    </location>
</feature>
<keyword evidence="4" id="KW-1185">Reference proteome</keyword>
<dbReference type="AlphaFoldDB" id="A0AAV9W0X6"/>
<protein>
    <recommendedName>
        <fullName evidence="2">CHAT domain-containing protein</fullName>
    </recommendedName>
</protein>
<evidence type="ECO:0000259" key="2">
    <source>
        <dbReference type="Pfam" id="PF12770"/>
    </source>
</evidence>
<evidence type="ECO:0000256" key="1">
    <source>
        <dbReference type="SAM" id="MobiDB-lite"/>
    </source>
</evidence>
<evidence type="ECO:0000313" key="4">
    <source>
        <dbReference type="Proteomes" id="UP001370758"/>
    </source>
</evidence>
<accession>A0AAV9W0X6</accession>
<dbReference type="InterPro" id="IPR011990">
    <property type="entry name" value="TPR-like_helical_dom_sf"/>
</dbReference>
<comment type="caution">
    <text evidence="3">The sequence shown here is derived from an EMBL/GenBank/DDBJ whole genome shotgun (WGS) entry which is preliminary data.</text>
</comment>
<dbReference type="Gene3D" id="1.25.40.10">
    <property type="entry name" value="Tetratricopeptide repeat domain"/>
    <property type="match status" value="1"/>
</dbReference>
<dbReference type="EMBL" id="JAVHJL010000008">
    <property type="protein sequence ID" value="KAK6499038.1"/>
    <property type="molecule type" value="Genomic_DNA"/>
</dbReference>
<dbReference type="InterPro" id="IPR024983">
    <property type="entry name" value="CHAT_dom"/>
</dbReference>
<dbReference type="Proteomes" id="UP001370758">
    <property type="component" value="Unassembled WGS sequence"/>
</dbReference>
<dbReference type="Pfam" id="PF12770">
    <property type="entry name" value="CHAT"/>
    <property type="match status" value="1"/>
</dbReference>
<organism evidence="3 4">
    <name type="scientific">Arthrobotrys musiformis</name>
    <dbReference type="NCBI Taxonomy" id="47236"/>
    <lineage>
        <taxon>Eukaryota</taxon>
        <taxon>Fungi</taxon>
        <taxon>Dikarya</taxon>
        <taxon>Ascomycota</taxon>
        <taxon>Pezizomycotina</taxon>
        <taxon>Orbiliomycetes</taxon>
        <taxon>Orbiliales</taxon>
        <taxon>Orbiliaceae</taxon>
        <taxon>Arthrobotrys</taxon>
    </lineage>
</organism>
<reference evidence="3 4" key="1">
    <citation type="submission" date="2023-08" db="EMBL/GenBank/DDBJ databases">
        <authorList>
            <person name="Palmer J.M."/>
        </authorList>
    </citation>
    <scope>NUCLEOTIDE SEQUENCE [LARGE SCALE GENOMIC DNA]</scope>
    <source>
        <strain evidence="3 4">TWF481</strain>
    </source>
</reference>
<dbReference type="SUPFAM" id="SSF48452">
    <property type="entry name" value="TPR-like"/>
    <property type="match status" value="1"/>
</dbReference>
<sequence length="1260" mass="142075">MSTQSNLHPLVEHESVTSSVLPDPKHRLDLTTLFNQVEEFEYLGRFHDAYKALQSSSHTYLLEARSPSYWYLFGTVKLSQGYYRDGLDHYKKAQKLLKESKEELSDGSQQLLAFMTTRLLCLDPASSAEDRDAGIETGVTAYQKWVSERTPDELDYFQLILERSYYEIIKDIPRFTHLVPTLYPRYIQIFKSQIPKGPINAVASFLIFLAIINTSQSLQEIKLLSQTTEKLLQDHKSPLPLVNTVKGYFQIRMGQLSENPSEQGKHFKEARRFYKAGGNIEAPCEVDLLDCLRDAQKHVLAGTDDPTDLRRRILHMIEKLGKLYGKFTDLDFPNRMHTTLKQITNINEKMLSSPDITLISCRLWRQLGKATGVKVNATTEFIAVIADIMKTDEIEESIAVFQRFKDEEEDNWDFDTGVNWLRGMAVAHTRLSQFDEAIAEMEMAETLLQSEWQHSAALDIREQILTVKERRLHTLSGVQKGYAFDDLLEEITEAILEDSRYWQQRKPMLRKMLWKAGLLLGDKELTPIEQGAEAATAIVNQVEQLATEYLSEDKTYQAFLNDCLLLKAILLRDQGKPDDAVSLIEKKLLPSKWKLRPRSEEEDIRAAELHLQAVIMYMKDLTTPSTTIPPKTLEKRIKSCQSHIKETLKLSEKHKLATIYSDALFYEAHCHVLQHEPRKALQSLLTVARIQDELRRSSPSTEPTDTKFDTFITNALAAQSSSSKFIDLSLKACLQIPDPLAAWYWIQLSKARAFTDLLRHGHIWENSFVRITEDIENFQMPWESVTVEARDIGLLYRLEKLLKSPVGYTLDNWDTETMEATLSHRRKTISSLISEISQRPTLRGALSVSMGLPATHEDLTWIANFRRSDEEITFVDWAQSFDSIIICIYRPAGIRLLGNISIGTSHSAKVDIITCTLPLTAVKNWVETYIQNQDTPLDSPNATDDLSILTPLIEPLLSLTNPSDLLVLSPTGIMHSIPIHAIPLPSSKTPLIERNPTIYVPSPSVLRQCLAKLRKSKTPESTTPSTLIGIKLDPPDNTQDPSVTTSLLKISSSLTTPTSTPQILPHPITKSSFTSAAQTTSNILHFHGHMDYSPPNPLHRSLLLSTDSITTHQLSTLRFPKNTAPLVSIISCLSGGQQTLGSDEPIGLIPALLSASAASVIATLWPTDNPSGLKFAEHLYSHSTPQDPQDDSQIWNIAHSLRSAVLEIKSNKETSAPYFWAPFVLHGAWIRGANPCGKLPRGDGMNGLSSQFARDMNIHF</sequence>
<feature type="domain" description="CHAT" evidence="2">
    <location>
        <begin position="952"/>
        <end position="1227"/>
    </location>
</feature>
<proteinExistence type="predicted"/>
<evidence type="ECO:0000313" key="3">
    <source>
        <dbReference type="EMBL" id="KAK6499038.1"/>
    </source>
</evidence>